<name>A0A4P7P227_9GAMM</name>
<dbReference type="AlphaFoldDB" id="A0A4P7P227"/>
<reference evidence="1 2" key="1">
    <citation type="submission" date="2018-08" db="EMBL/GenBank/DDBJ databases">
        <title>Horizontal acquisition of hydrogen conversion ability and other habitat adaptations in Hydrogenovibrio crunogenus strains.</title>
        <authorList>
            <person name="Gonnella G."/>
            <person name="Adam N."/>
            <person name="Perner M."/>
        </authorList>
    </citation>
    <scope>NUCLEOTIDE SEQUENCE [LARGE SCALE GENOMIC DNA]</scope>
    <source>
        <strain evidence="1 2">SP-41</strain>
    </source>
</reference>
<protein>
    <recommendedName>
        <fullName evidence="3">DUF4411 family protein</fullName>
    </recommendedName>
</protein>
<sequence length="199" mass="23078">MSDRKIEHLTDENGRIPIFLDNNVWDFLFRNRIDLCAEFPPKRFNLCINKEVSFEKDEIPNLDTQEFIKHLMDECVKVIPFFGFYDERHSPDKQRSGGFGDLFNPGVGGVFSDKNQEAYRKQLNDLYLKAGKNKKTDLYKNEADIDLAVRSMSSIVLTLDKKRGPLKTACDDGNYVVFLNHFEWFGGGSLESYVLEQFQ</sequence>
<gene>
    <name evidence="1" type="ORF">GHNINEIG_01984</name>
</gene>
<dbReference type="OrthoDB" id="6402002at2"/>
<accession>A0A4P7P227</accession>
<proteinExistence type="predicted"/>
<evidence type="ECO:0000313" key="2">
    <source>
        <dbReference type="Proteomes" id="UP000296201"/>
    </source>
</evidence>
<evidence type="ECO:0000313" key="1">
    <source>
        <dbReference type="EMBL" id="QBZ83915.1"/>
    </source>
</evidence>
<keyword evidence="2" id="KW-1185">Reference proteome</keyword>
<evidence type="ECO:0008006" key="3">
    <source>
        <dbReference type="Google" id="ProtNLM"/>
    </source>
</evidence>
<dbReference type="RefSeq" id="WP_135796498.1">
    <property type="nucleotide sequence ID" value="NZ_CP032096.1"/>
</dbReference>
<dbReference type="EMBL" id="CP032096">
    <property type="protein sequence ID" value="QBZ83915.1"/>
    <property type="molecule type" value="Genomic_DNA"/>
</dbReference>
<organism evidence="1 2">
    <name type="scientific">Hydrogenovibrio crunogenus</name>
    <dbReference type="NCBI Taxonomy" id="39765"/>
    <lineage>
        <taxon>Bacteria</taxon>
        <taxon>Pseudomonadati</taxon>
        <taxon>Pseudomonadota</taxon>
        <taxon>Gammaproteobacteria</taxon>
        <taxon>Thiotrichales</taxon>
        <taxon>Piscirickettsiaceae</taxon>
        <taxon>Hydrogenovibrio</taxon>
    </lineage>
</organism>
<dbReference type="Proteomes" id="UP000296201">
    <property type="component" value="Chromosome"/>
</dbReference>